<reference evidence="2" key="1">
    <citation type="journal article" date="2015" name="BMC Genomics">
        <title>Genomic and transcriptomic analysis of the endophytic fungus Pestalotiopsis fici reveals its lifestyle and high potential for synthesis of natural products.</title>
        <authorList>
            <person name="Wang X."/>
            <person name="Zhang X."/>
            <person name="Liu L."/>
            <person name="Xiang M."/>
            <person name="Wang W."/>
            <person name="Sun X."/>
            <person name="Che Y."/>
            <person name="Guo L."/>
            <person name="Liu G."/>
            <person name="Guo L."/>
            <person name="Wang C."/>
            <person name="Yin W.B."/>
            <person name="Stadler M."/>
            <person name="Zhang X."/>
            <person name="Liu X."/>
        </authorList>
    </citation>
    <scope>NUCLEOTIDE SEQUENCE [LARGE SCALE GENOMIC DNA]</scope>
    <source>
        <strain evidence="2">W106-1 / CGMCC3.15140</strain>
    </source>
</reference>
<dbReference type="OMA" id="HWIVEEM"/>
<evidence type="ECO:0000313" key="2">
    <source>
        <dbReference type="Proteomes" id="UP000030651"/>
    </source>
</evidence>
<dbReference type="RefSeq" id="XP_007830735.1">
    <property type="nucleotide sequence ID" value="XM_007832544.1"/>
</dbReference>
<dbReference type="Proteomes" id="UP000030651">
    <property type="component" value="Unassembled WGS sequence"/>
</dbReference>
<proteinExistence type="predicted"/>
<dbReference type="InParanoid" id="W3XIN9"/>
<dbReference type="HOGENOM" id="CLU_082205_0_0_1"/>
<dbReference type="InterPro" id="IPR011990">
    <property type="entry name" value="TPR-like_helical_dom_sf"/>
</dbReference>
<dbReference type="EMBL" id="KI912110">
    <property type="protein sequence ID" value="ETS85938.1"/>
    <property type="molecule type" value="Genomic_DNA"/>
</dbReference>
<keyword evidence="2" id="KW-1185">Reference proteome</keyword>
<dbReference type="OrthoDB" id="4473276at2759"/>
<dbReference type="AlphaFoldDB" id="W3XIN9"/>
<organism evidence="1 2">
    <name type="scientific">Pestalotiopsis fici (strain W106-1 / CGMCC3.15140)</name>
    <dbReference type="NCBI Taxonomy" id="1229662"/>
    <lineage>
        <taxon>Eukaryota</taxon>
        <taxon>Fungi</taxon>
        <taxon>Dikarya</taxon>
        <taxon>Ascomycota</taxon>
        <taxon>Pezizomycotina</taxon>
        <taxon>Sordariomycetes</taxon>
        <taxon>Xylariomycetidae</taxon>
        <taxon>Amphisphaeriales</taxon>
        <taxon>Sporocadaceae</taxon>
        <taxon>Pestalotiopsis</taxon>
    </lineage>
</organism>
<dbReference type="KEGG" id="pfy:PFICI_03963"/>
<evidence type="ECO:0008006" key="3">
    <source>
        <dbReference type="Google" id="ProtNLM"/>
    </source>
</evidence>
<sequence length="247" mass="28173">MAAPPNKFPWDYDVPNDAFWTSLPFTTGRNFLQCFQKSEIEALSSQFDASLSTDDKHRLLLRIVQAKLAEAREAASQKSNHHGGSGKSPLLLHEINYDAWQKFMLAQETMQHNLGLVADEEATLKEMLAHPRPGQDKNWSALNMMSRLLEQQGRYAEAEGAALEVQPWMEAHAQVGRGSPPAMGNMRMILTAVWKQGRFDDARSIYKEMHHLVDDMGNGKFAQYQEEEAEMLETLMTDLEKWKLQHQ</sequence>
<dbReference type="GeneID" id="19268976"/>
<protein>
    <recommendedName>
        <fullName evidence="3">MalT-like TPR region domain-containing protein</fullName>
    </recommendedName>
</protein>
<dbReference type="eggNOG" id="ENOG502SZ33">
    <property type="taxonomic scope" value="Eukaryota"/>
</dbReference>
<gene>
    <name evidence="1" type="ORF">PFICI_03963</name>
</gene>
<dbReference type="SUPFAM" id="SSF48452">
    <property type="entry name" value="TPR-like"/>
    <property type="match status" value="1"/>
</dbReference>
<evidence type="ECO:0000313" key="1">
    <source>
        <dbReference type="EMBL" id="ETS85938.1"/>
    </source>
</evidence>
<dbReference type="Gene3D" id="1.25.40.10">
    <property type="entry name" value="Tetratricopeptide repeat domain"/>
    <property type="match status" value="1"/>
</dbReference>
<name>W3XIN9_PESFW</name>
<accession>W3XIN9</accession>